<keyword evidence="1" id="KW-0472">Membrane</keyword>
<feature type="transmembrane region" description="Helical" evidence="1">
    <location>
        <begin position="137"/>
        <end position="155"/>
    </location>
</feature>
<dbReference type="AlphaFoldDB" id="A0A3Q9FM08"/>
<evidence type="ECO:0000313" key="2">
    <source>
        <dbReference type="EMBL" id="AZQ62788.1"/>
    </source>
</evidence>
<feature type="transmembrane region" description="Helical" evidence="1">
    <location>
        <begin position="7"/>
        <end position="30"/>
    </location>
</feature>
<dbReference type="EMBL" id="CP034562">
    <property type="protein sequence ID" value="AZQ62788.1"/>
    <property type="molecule type" value="Genomic_DNA"/>
</dbReference>
<feature type="transmembrane region" description="Helical" evidence="1">
    <location>
        <begin position="42"/>
        <end position="61"/>
    </location>
</feature>
<feature type="transmembrane region" description="Helical" evidence="1">
    <location>
        <begin position="204"/>
        <end position="228"/>
    </location>
</feature>
<name>A0A3Q9FM08_9BACT</name>
<dbReference type="RefSeq" id="WP_126614636.1">
    <property type="nucleotide sequence ID" value="NZ_CP034562.1"/>
</dbReference>
<dbReference type="OrthoDB" id="976812at2"/>
<sequence length="279" mass="32189">MGWIKYLYNHIQALSLDVAIGAIFCCMFLAKVNNTFIPTNVYFALGIAVWVIYTLDHLLDAHSIQHIAHTFRHAFHQRYKKILSGICALLILIGLALTFFYVPKIIFYHGVILGVLVGIYLLIINLQSLPFSTFKEFTVALIYSCGVALPVFSLSETLTPQFYLFTFLFFILAAINLLEFALFDYESDTKDNLLSAARKLGYKYIRWRINALIVLFLSMISLCYYLFWNSPLQLPVNVLLLMGICLIIIYVKADFFSKDDYFRIFGDFVFLFPLLYLCL</sequence>
<keyword evidence="3" id="KW-1185">Reference proteome</keyword>
<feature type="transmembrane region" description="Helical" evidence="1">
    <location>
        <begin position="260"/>
        <end position="277"/>
    </location>
</feature>
<evidence type="ECO:0000256" key="1">
    <source>
        <dbReference type="SAM" id="Phobius"/>
    </source>
</evidence>
<feature type="transmembrane region" description="Helical" evidence="1">
    <location>
        <begin position="106"/>
        <end position="125"/>
    </location>
</feature>
<keyword evidence="1" id="KW-0812">Transmembrane</keyword>
<accession>A0A3Q9FM08</accession>
<feature type="transmembrane region" description="Helical" evidence="1">
    <location>
        <begin position="161"/>
        <end position="183"/>
    </location>
</feature>
<protein>
    <recommendedName>
        <fullName evidence="4">Prenyltransferase</fullName>
    </recommendedName>
</protein>
<proteinExistence type="predicted"/>
<organism evidence="2 3">
    <name type="scientific">Flammeovirga pectinis</name>
    <dbReference type="NCBI Taxonomy" id="2494373"/>
    <lineage>
        <taxon>Bacteria</taxon>
        <taxon>Pseudomonadati</taxon>
        <taxon>Bacteroidota</taxon>
        <taxon>Cytophagia</taxon>
        <taxon>Cytophagales</taxon>
        <taxon>Flammeovirgaceae</taxon>
        <taxon>Flammeovirga</taxon>
    </lineage>
</organism>
<dbReference type="KEGG" id="fll:EI427_11255"/>
<feature type="transmembrane region" description="Helical" evidence="1">
    <location>
        <begin position="234"/>
        <end position="253"/>
    </location>
</feature>
<reference evidence="2 3" key="1">
    <citation type="submission" date="2018-12" db="EMBL/GenBank/DDBJ databases">
        <title>Flammeovirga pectinis sp. nov., isolated from the gut of the Korean scallop, Patinopecten yessoensis.</title>
        <authorList>
            <person name="Bae J.-W."/>
            <person name="Jeong Y.-S."/>
            <person name="Kang W."/>
        </authorList>
    </citation>
    <scope>NUCLEOTIDE SEQUENCE [LARGE SCALE GENOMIC DNA]</scope>
    <source>
        <strain evidence="2 3">L12M1</strain>
    </source>
</reference>
<gene>
    <name evidence="2" type="ORF">EI427_11255</name>
</gene>
<evidence type="ECO:0000313" key="3">
    <source>
        <dbReference type="Proteomes" id="UP000267268"/>
    </source>
</evidence>
<dbReference type="Proteomes" id="UP000267268">
    <property type="component" value="Chromosome 1"/>
</dbReference>
<evidence type="ECO:0008006" key="4">
    <source>
        <dbReference type="Google" id="ProtNLM"/>
    </source>
</evidence>
<keyword evidence="1" id="KW-1133">Transmembrane helix</keyword>
<feature type="transmembrane region" description="Helical" evidence="1">
    <location>
        <begin position="82"/>
        <end position="100"/>
    </location>
</feature>